<dbReference type="OrthoDB" id="4757095at2759"/>
<dbReference type="AlphaFoldDB" id="A0A2V1DDL0"/>
<proteinExistence type="predicted"/>
<protein>
    <recommendedName>
        <fullName evidence="1">DUF7730 domain-containing protein</fullName>
    </recommendedName>
</protein>
<reference evidence="2 3" key="1">
    <citation type="journal article" date="2018" name="Sci. Rep.">
        <title>Comparative genomics provides insights into the lifestyle and reveals functional heterogeneity of dark septate endophytic fungi.</title>
        <authorList>
            <person name="Knapp D.G."/>
            <person name="Nemeth J.B."/>
            <person name="Barry K."/>
            <person name="Hainaut M."/>
            <person name="Henrissat B."/>
            <person name="Johnson J."/>
            <person name="Kuo A."/>
            <person name="Lim J.H.P."/>
            <person name="Lipzen A."/>
            <person name="Nolan M."/>
            <person name="Ohm R.A."/>
            <person name="Tamas L."/>
            <person name="Grigoriev I.V."/>
            <person name="Spatafora J.W."/>
            <person name="Nagy L.G."/>
            <person name="Kovacs G.M."/>
        </authorList>
    </citation>
    <scope>NUCLEOTIDE SEQUENCE [LARGE SCALE GENOMIC DNA]</scope>
    <source>
        <strain evidence="2 3">DSE2036</strain>
    </source>
</reference>
<dbReference type="PANTHER" id="PTHR38790">
    <property type="entry name" value="2EXR DOMAIN-CONTAINING PROTEIN-RELATED"/>
    <property type="match status" value="1"/>
</dbReference>
<dbReference type="Pfam" id="PF24864">
    <property type="entry name" value="DUF7730"/>
    <property type="match status" value="1"/>
</dbReference>
<keyword evidence="3" id="KW-1185">Reference proteome</keyword>
<gene>
    <name evidence="2" type="ORF">DM02DRAFT_617376</name>
</gene>
<evidence type="ECO:0000259" key="1">
    <source>
        <dbReference type="Pfam" id="PF24864"/>
    </source>
</evidence>
<accession>A0A2V1DDL0</accession>
<dbReference type="EMBL" id="KZ805470">
    <property type="protein sequence ID" value="PVH96236.1"/>
    <property type="molecule type" value="Genomic_DNA"/>
</dbReference>
<evidence type="ECO:0000313" key="3">
    <source>
        <dbReference type="Proteomes" id="UP000244855"/>
    </source>
</evidence>
<evidence type="ECO:0000313" key="2">
    <source>
        <dbReference type="EMBL" id="PVH96236.1"/>
    </source>
</evidence>
<feature type="domain" description="DUF7730" evidence="1">
    <location>
        <begin position="2"/>
        <end position="216"/>
    </location>
</feature>
<dbReference type="PANTHER" id="PTHR38790:SF4">
    <property type="entry name" value="2EXR DOMAIN-CONTAINING PROTEIN"/>
    <property type="match status" value="1"/>
</dbReference>
<dbReference type="InterPro" id="IPR056632">
    <property type="entry name" value="DUF7730"/>
</dbReference>
<sequence length="262" mass="30632">MQTQSTLFSRIHPELRLMIWKHAIGAQTLHIVSKYRRLGHAVCDEDYWEQARSERPDIRASSYLFVYGSLPTTKQLADWSMCNLLVACRKLYNEAISILYQTNTFALWDLRTITAFKDGIPSRSWETIRSIDVYAMNYREDDNAAAVEVRSELECAHWSQSCSALLSLPNLRSLRVFMGNVSKFNEESTTYQAALSALRPLRGVGADCEVYFPEERPERRRSQWRLCRITEEEKRRLEHQLQQEGFRCRVHSGTQLYSEHRV</sequence>
<name>A0A2V1DDL0_9PLEO</name>
<organism evidence="2 3">
    <name type="scientific">Periconia macrospinosa</name>
    <dbReference type="NCBI Taxonomy" id="97972"/>
    <lineage>
        <taxon>Eukaryota</taxon>
        <taxon>Fungi</taxon>
        <taxon>Dikarya</taxon>
        <taxon>Ascomycota</taxon>
        <taxon>Pezizomycotina</taxon>
        <taxon>Dothideomycetes</taxon>
        <taxon>Pleosporomycetidae</taxon>
        <taxon>Pleosporales</taxon>
        <taxon>Massarineae</taxon>
        <taxon>Periconiaceae</taxon>
        <taxon>Periconia</taxon>
    </lineage>
</organism>
<dbReference type="Proteomes" id="UP000244855">
    <property type="component" value="Unassembled WGS sequence"/>
</dbReference>